<dbReference type="Proteomes" id="UP000641932">
    <property type="component" value="Unassembled WGS sequence"/>
</dbReference>
<organism evidence="2 3">
    <name type="scientific">Wenjunlia tyrosinilytica</name>
    <dbReference type="NCBI Taxonomy" id="1544741"/>
    <lineage>
        <taxon>Bacteria</taxon>
        <taxon>Bacillati</taxon>
        <taxon>Actinomycetota</taxon>
        <taxon>Actinomycetes</taxon>
        <taxon>Kitasatosporales</taxon>
        <taxon>Streptomycetaceae</taxon>
        <taxon>Wenjunlia</taxon>
    </lineage>
</organism>
<keyword evidence="1" id="KW-0732">Signal</keyword>
<proteinExistence type="predicted"/>
<dbReference type="AlphaFoldDB" id="A0A918E0H3"/>
<dbReference type="EMBL" id="BMMS01000020">
    <property type="protein sequence ID" value="GGO93240.1"/>
    <property type="molecule type" value="Genomic_DNA"/>
</dbReference>
<reference evidence="2" key="1">
    <citation type="journal article" date="2014" name="Int. J. Syst. Evol. Microbiol.">
        <title>Complete genome sequence of Corynebacterium casei LMG S-19264T (=DSM 44701T), isolated from a smear-ripened cheese.</title>
        <authorList>
            <consortium name="US DOE Joint Genome Institute (JGI-PGF)"/>
            <person name="Walter F."/>
            <person name="Albersmeier A."/>
            <person name="Kalinowski J."/>
            <person name="Ruckert C."/>
        </authorList>
    </citation>
    <scope>NUCLEOTIDE SEQUENCE</scope>
    <source>
        <strain evidence="2">CGMCC 4.7201</strain>
    </source>
</reference>
<feature type="signal peptide" evidence="1">
    <location>
        <begin position="1"/>
        <end position="30"/>
    </location>
</feature>
<name>A0A918E0H3_9ACTN</name>
<reference evidence="2" key="2">
    <citation type="submission" date="2020-09" db="EMBL/GenBank/DDBJ databases">
        <authorList>
            <person name="Sun Q."/>
            <person name="Zhou Y."/>
        </authorList>
    </citation>
    <scope>NUCLEOTIDE SEQUENCE</scope>
    <source>
        <strain evidence="2">CGMCC 4.7201</strain>
    </source>
</reference>
<feature type="chain" id="PRO_5038124373" description="Secreted protein" evidence="1">
    <location>
        <begin position="31"/>
        <end position="126"/>
    </location>
</feature>
<evidence type="ECO:0000313" key="2">
    <source>
        <dbReference type="EMBL" id="GGO93240.1"/>
    </source>
</evidence>
<evidence type="ECO:0000313" key="3">
    <source>
        <dbReference type="Proteomes" id="UP000641932"/>
    </source>
</evidence>
<accession>A0A918E0H3</accession>
<keyword evidence="3" id="KW-1185">Reference proteome</keyword>
<comment type="caution">
    <text evidence="2">The sequence shown here is derived from an EMBL/GenBank/DDBJ whole genome shotgun (WGS) entry which is preliminary data.</text>
</comment>
<gene>
    <name evidence="2" type="ORF">GCM10012280_45310</name>
</gene>
<dbReference type="RefSeq" id="WP_189133606.1">
    <property type="nucleotide sequence ID" value="NZ_BMMS01000020.1"/>
</dbReference>
<evidence type="ECO:0008006" key="4">
    <source>
        <dbReference type="Google" id="ProtNLM"/>
    </source>
</evidence>
<sequence length="126" mass="13515">MNKHMRTMTTAAGALVVAAASLLAAPPANAAGPVKCSAAGISTVCINDDPDGYRASVTPWYDLANDTLDFNLWCANGTWYGDEGSFVAEFGKEKSYIFKVGRQGSCFVRLLNRSTGEQWDTPSISR</sequence>
<evidence type="ECO:0000256" key="1">
    <source>
        <dbReference type="SAM" id="SignalP"/>
    </source>
</evidence>
<protein>
    <recommendedName>
        <fullName evidence="4">Secreted protein</fullName>
    </recommendedName>
</protein>